<name>A0ABP0IQP5_9DINO</name>
<keyword evidence="7" id="KW-1185">Reference proteome</keyword>
<dbReference type="InterPro" id="IPR003959">
    <property type="entry name" value="ATPase_AAA_core"/>
</dbReference>
<reference evidence="6 7" key="1">
    <citation type="submission" date="2024-02" db="EMBL/GenBank/DDBJ databases">
        <authorList>
            <person name="Chen Y."/>
            <person name="Shah S."/>
            <person name="Dougan E. K."/>
            <person name="Thang M."/>
            <person name="Chan C."/>
        </authorList>
    </citation>
    <scope>NUCLEOTIDE SEQUENCE [LARGE SCALE GENOMIC DNA]</scope>
</reference>
<dbReference type="PANTHER" id="PTHR43392">
    <property type="entry name" value="AAA-TYPE ATPASE FAMILY PROTEIN / ANKYRIN REPEAT FAMILY PROTEIN"/>
    <property type="match status" value="1"/>
</dbReference>
<dbReference type="PRINTS" id="PR00819">
    <property type="entry name" value="CBXCFQXSUPER"/>
</dbReference>
<feature type="domain" description="AAA+ ATPase" evidence="5">
    <location>
        <begin position="716"/>
        <end position="861"/>
    </location>
</feature>
<dbReference type="InterPro" id="IPR003593">
    <property type="entry name" value="AAA+_ATPase"/>
</dbReference>
<feature type="domain" description="AAA+ ATPase" evidence="5">
    <location>
        <begin position="126"/>
        <end position="269"/>
    </location>
</feature>
<feature type="compositionally biased region" description="Basic and acidic residues" evidence="4">
    <location>
        <begin position="639"/>
        <end position="654"/>
    </location>
</feature>
<dbReference type="Pfam" id="PF17866">
    <property type="entry name" value="AAA_lid_6"/>
    <property type="match status" value="2"/>
</dbReference>
<gene>
    <name evidence="6" type="ORF">CCMP2556_LOCUS7748</name>
</gene>
<dbReference type="Gene3D" id="1.10.8.60">
    <property type="match status" value="3"/>
</dbReference>
<keyword evidence="3" id="KW-0067">ATP-binding</keyword>
<comment type="caution">
    <text evidence="6">The sequence shown here is derived from an EMBL/GenBank/DDBJ whole genome shotgun (WGS) entry which is preliminary data.</text>
</comment>
<dbReference type="Proteomes" id="UP001642484">
    <property type="component" value="Unassembled WGS sequence"/>
</dbReference>
<evidence type="ECO:0000256" key="2">
    <source>
        <dbReference type="ARBA" id="ARBA00022741"/>
    </source>
</evidence>
<feature type="domain" description="AAA+ ATPase" evidence="5">
    <location>
        <begin position="1145"/>
        <end position="1312"/>
    </location>
</feature>
<dbReference type="Gene3D" id="3.40.50.300">
    <property type="entry name" value="P-loop containing nucleotide triphosphate hydrolases"/>
    <property type="match status" value="3"/>
</dbReference>
<sequence length="1591" mass="176648">MLQWHLYLSPQFASQSIALSFDAVCLTHTVNTMFILTRFFFMCVGFGQASRLTVSQEKLGMDLMRTGNGLAWDDDQSRLARIEEIKKQLFDLVGLDKVKESMRTLLDLVEFSKMREKSGMHGFAAQSLHMRFLGNPGTGKTVVARLVGELLLAMGAITPVEGGNTSSGFVFKEASRADLVGEHTGATAIKVQGVVKEALGGVLFIDEAYALVQGARDNFGVEAVDTLIKEMEDNRAHLIVILAGYTKEMDDFFNSNPGFQSRVPFSFEFADYSCPELTQIGQLQLKSKSIALKGDGNCNEGSSCWWLRRTAQLSTRCCDEEDKSKCDMSKNDRSNGNGRTVRNILESSFRHMALRVLKGLSPEKLKEFFQALPNAPPMDCGSPEVSFDGYNGKDLRCDFSLLEGNDLVSSTLDLLNLNIAPCKTQITRDQVTRAAGDASRWTQLAELLAEVTDTKTGSKQKLEASCSKVYAFLDLFSGGSLMETTETDEEELEEILGEDIEEDQDDALIQMAETMQGDPLDRYEVMPKGGYCEEKKRRMSGDRPLTGMQLNDCADKCNKLRKGCTAFAHYDRECTIYHRGVPDGAVGRRTARCYRKASTAKASGAQPVKKVTTKKSGKSSVPFSGKTEKKKKNSGWNSQERRQLGGYGSRKEAQKAIQDNEIPEGINEKVDKLMEKLNRLVGLTKVKAGMAELRAMVEFDQWRRKLLPAAKSLMGQSFHMQFLGNPGTGKTVVARLVGKLLVEMGVIKKKEKDKDEAIFHEVSRADLVAEYKGQTAPKVLGAVSKAIGGVLFVDEAYSLKKEGKDSFGQEAVDTLIKEIEDKRDQVVAIFAGYEKEMETFFEANPGFKSRVPFKFYFDDYTCAELNHISGIFLEDKGFTASDEAKKWIDRTVRFSTGCCDDQGSDCEALRDSGNGRTVRNILEASYRNFAARVVPRLYNSKGMRPVLERIEWFRAQYEVAKETYKSKGAARYKKELEKDFGMAKCCSKEVTDYGATWYDLCEQAKNSLKVLQGEDVALVAASMASDNLLNDCREAKKDLKELHELSASAFKVLDDQLWEEVSQHATSGNCEGTFEALKKVPNPPPAPIYDNLQLMEESEELRPLLEKLRKLVGLKIVKEAMGQLFGLVKVSTWRQQLGMSSLGGQSFHMRFLGNPGTGKTVVARIVGEMMVKMGVVAMPKEVKKRLKEEAKMQGTREGVDHKEVELPLIFKEAARVDMVAQYLGQTAPKVEKAVGEALGGVLFIDEAYALVRDGKDSFGQEAVDTLIKEMEDKRKNVIVILAGYETEMDSFFDSNPGFKSRVPFTFRFEDYSCNELGQIGSLVLDSQGLVVADQASQRLEDLIAFTSGCCNNVADADCHPSRENGNGRTVRNVIEALQRAMARRVVQSKATDKESLRTLTLADLTLVAEEQAASRLEGPCGQTGLVTTLSQAAQTKGGLAVWNQQYQLSKPRVQLYRMIRESQRLSKSLKGFESAQLNGLSQQCTTGLDTLVKKLQSKIHATCDQILPKLTNELDDTAKLTVQEFEAMVRPLQMSSREAVHILELFASDDVPSPLNELQEAAMQCEDRLDTLRGQSVLAPLEMAVQALTIY</sequence>
<dbReference type="EMBL" id="CAXAMN010003447">
    <property type="protein sequence ID" value="CAK9004633.1"/>
    <property type="molecule type" value="Genomic_DNA"/>
</dbReference>
<feature type="region of interest" description="Disordered" evidence="4">
    <location>
        <begin position="596"/>
        <end position="660"/>
    </location>
</feature>
<evidence type="ECO:0000313" key="7">
    <source>
        <dbReference type="Proteomes" id="UP001642484"/>
    </source>
</evidence>
<protein>
    <recommendedName>
        <fullName evidence="5">AAA+ ATPase domain-containing protein</fullName>
    </recommendedName>
</protein>
<dbReference type="Pfam" id="PF00004">
    <property type="entry name" value="AAA"/>
    <property type="match status" value="3"/>
</dbReference>
<dbReference type="CDD" id="cd00009">
    <property type="entry name" value="AAA"/>
    <property type="match status" value="3"/>
</dbReference>
<accession>A0ABP0IQP5</accession>
<evidence type="ECO:0000256" key="3">
    <source>
        <dbReference type="ARBA" id="ARBA00022840"/>
    </source>
</evidence>
<dbReference type="InterPro" id="IPR027417">
    <property type="entry name" value="P-loop_NTPase"/>
</dbReference>
<comment type="similarity">
    <text evidence="1">Belongs to the CbxX/CfxQ family.</text>
</comment>
<evidence type="ECO:0000256" key="1">
    <source>
        <dbReference type="ARBA" id="ARBA00010378"/>
    </source>
</evidence>
<dbReference type="InterPro" id="IPR041627">
    <property type="entry name" value="AAA_lid_6"/>
</dbReference>
<dbReference type="InterPro" id="IPR050773">
    <property type="entry name" value="CbxX/CfxQ_RuBisCO_ESX"/>
</dbReference>
<organism evidence="6 7">
    <name type="scientific">Durusdinium trenchii</name>
    <dbReference type="NCBI Taxonomy" id="1381693"/>
    <lineage>
        <taxon>Eukaryota</taxon>
        <taxon>Sar</taxon>
        <taxon>Alveolata</taxon>
        <taxon>Dinophyceae</taxon>
        <taxon>Suessiales</taxon>
        <taxon>Symbiodiniaceae</taxon>
        <taxon>Durusdinium</taxon>
    </lineage>
</organism>
<proteinExistence type="inferred from homology"/>
<evidence type="ECO:0000313" key="6">
    <source>
        <dbReference type="EMBL" id="CAK9004633.1"/>
    </source>
</evidence>
<dbReference type="InterPro" id="IPR000641">
    <property type="entry name" value="CbxX/CfxQ"/>
</dbReference>
<keyword evidence="2" id="KW-0547">Nucleotide-binding</keyword>
<evidence type="ECO:0000259" key="5">
    <source>
        <dbReference type="SMART" id="SM00382"/>
    </source>
</evidence>
<dbReference type="SMART" id="SM00382">
    <property type="entry name" value="AAA"/>
    <property type="match status" value="3"/>
</dbReference>
<dbReference type="PANTHER" id="PTHR43392:SF2">
    <property type="entry name" value="AAA-TYPE ATPASE FAMILY PROTEIN _ ANKYRIN REPEAT FAMILY PROTEIN"/>
    <property type="match status" value="1"/>
</dbReference>
<evidence type="ECO:0000256" key="4">
    <source>
        <dbReference type="SAM" id="MobiDB-lite"/>
    </source>
</evidence>
<dbReference type="SUPFAM" id="SSF52540">
    <property type="entry name" value="P-loop containing nucleoside triphosphate hydrolases"/>
    <property type="match status" value="3"/>
</dbReference>